<name>A0A6A6P476_9PEZI</name>
<evidence type="ECO:0000256" key="1">
    <source>
        <dbReference type="SAM" id="MobiDB-lite"/>
    </source>
</evidence>
<sequence>MKSSVIDGDELPHNLGKLPSVGANVSNDVSTPPAKKRKTRTSAIEVSGSEAIKDEKTLADVVAEEKLAISASSKGTQKLKDSGYGLKPGQTPYPEWPHPSPEECLEVCKLLAGIHGEVSKPEAIPPPSLTVTGCGEVPSVLDALVRTKLSAATTSANSSRAFQGLVQRFGILQEGIGKGSVDWDAVRRADVKDIFKAIESGGLANVKSKEIKAILQMVYEENQARRKELLATTDVEGEDKSTLDPGKLTSEAIEVRRAESNVLSLDHLHTLPSDDAFKALTKYPGIGAKTASCVLLFCLQRPSFAVDTHVFRLCKWLGWVPPDRATRNTAYAHCEVRVPDDLKYPLHQLLIKHGRQCPRCRASTGETSKNWSDGCVLEHLMKRSGTRKGGANTVKSTKFAGRKRGAKEMEDDDADDTKSALSSAGSGLDTDDEEV</sequence>
<keyword evidence="4" id="KW-1185">Reference proteome</keyword>
<feature type="domain" description="HhH-GPD" evidence="2">
    <location>
        <begin position="149"/>
        <end position="356"/>
    </location>
</feature>
<gene>
    <name evidence="3" type="ORF">BDY21DRAFT_363160</name>
</gene>
<dbReference type="Gene3D" id="1.10.340.30">
    <property type="entry name" value="Hypothetical protein, domain 2"/>
    <property type="match status" value="1"/>
</dbReference>
<dbReference type="GO" id="GO:0006285">
    <property type="term" value="P:base-excision repair, AP site formation"/>
    <property type="evidence" value="ECO:0007669"/>
    <property type="project" value="UniProtKB-ARBA"/>
</dbReference>
<dbReference type="OrthoDB" id="5607at2759"/>
<dbReference type="InterPro" id="IPR003265">
    <property type="entry name" value="HhH-GPD_domain"/>
</dbReference>
<feature type="region of interest" description="Disordered" evidence="1">
    <location>
        <begin position="386"/>
        <end position="435"/>
    </location>
</feature>
<dbReference type="EMBL" id="MU001678">
    <property type="protein sequence ID" value="KAF2458243.1"/>
    <property type="molecule type" value="Genomic_DNA"/>
</dbReference>
<dbReference type="CDD" id="cd00056">
    <property type="entry name" value="ENDO3c"/>
    <property type="match status" value="1"/>
</dbReference>
<dbReference type="PANTHER" id="PTHR47203:SF1">
    <property type="entry name" value="HYPOTHETICAL BASE EXCISION DNA REPAIR PROTEIN (EUROFUNG)"/>
    <property type="match status" value="1"/>
</dbReference>
<reference evidence="3" key="1">
    <citation type="journal article" date="2020" name="Stud. Mycol.">
        <title>101 Dothideomycetes genomes: a test case for predicting lifestyles and emergence of pathogens.</title>
        <authorList>
            <person name="Haridas S."/>
            <person name="Albert R."/>
            <person name="Binder M."/>
            <person name="Bloem J."/>
            <person name="Labutti K."/>
            <person name="Salamov A."/>
            <person name="Andreopoulos B."/>
            <person name="Baker S."/>
            <person name="Barry K."/>
            <person name="Bills G."/>
            <person name="Bluhm B."/>
            <person name="Cannon C."/>
            <person name="Castanera R."/>
            <person name="Culley D."/>
            <person name="Daum C."/>
            <person name="Ezra D."/>
            <person name="Gonzalez J."/>
            <person name="Henrissat B."/>
            <person name="Kuo A."/>
            <person name="Liang C."/>
            <person name="Lipzen A."/>
            <person name="Lutzoni F."/>
            <person name="Magnuson J."/>
            <person name="Mondo S."/>
            <person name="Nolan M."/>
            <person name="Ohm R."/>
            <person name="Pangilinan J."/>
            <person name="Park H.-J."/>
            <person name="Ramirez L."/>
            <person name="Alfaro M."/>
            <person name="Sun H."/>
            <person name="Tritt A."/>
            <person name="Yoshinaga Y."/>
            <person name="Zwiers L.-H."/>
            <person name="Turgeon B."/>
            <person name="Goodwin S."/>
            <person name="Spatafora J."/>
            <person name="Crous P."/>
            <person name="Grigoriev I."/>
        </authorList>
    </citation>
    <scope>NUCLEOTIDE SEQUENCE</scope>
    <source>
        <strain evidence="3">ATCC 16933</strain>
    </source>
</reference>
<dbReference type="InterPro" id="IPR011257">
    <property type="entry name" value="DNA_glycosylase"/>
</dbReference>
<evidence type="ECO:0000313" key="3">
    <source>
        <dbReference type="EMBL" id="KAF2458243.1"/>
    </source>
</evidence>
<evidence type="ECO:0000259" key="2">
    <source>
        <dbReference type="SMART" id="SM00478"/>
    </source>
</evidence>
<evidence type="ECO:0000313" key="4">
    <source>
        <dbReference type="Proteomes" id="UP000799766"/>
    </source>
</evidence>
<dbReference type="SUPFAM" id="SSF48150">
    <property type="entry name" value="DNA-glycosylase"/>
    <property type="match status" value="1"/>
</dbReference>
<dbReference type="InterPro" id="IPR023170">
    <property type="entry name" value="HhH_base_excis_C"/>
</dbReference>
<feature type="region of interest" description="Disordered" evidence="1">
    <location>
        <begin position="1"/>
        <end position="43"/>
    </location>
</feature>
<accession>A0A6A6P476</accession>
<dbReference type="PANTHER" id="PTHR47203">
    <property type="match status" value="1"/>
</dbReference>
<dbReference type="SMART" id="SM00478">
    <property type="entry name" value="ENDO3c"/>
    <property type="match status" value="1"/>
</dbReference>
<dbReference type="Pfam" id="PF00730">
    <property type="entry name" value="HhH-GPD"/>
    <property type="match status" value="1"/>
</dbReference>
<dbReference type="AlphaFoldDB" id="A0A6A6P476"/>
<dbReference type="Gene3D" id="1.10.1670.10">
    <property type="entry name" value="Helix-hairpin-Helix base-excision DNA repair enzymes (C-terminal)"/>
    <property type="match status" value="1"/>
</dbReference>
<dbReference type="GO" id="GO:0000702">
    <property type="term" value="F:oxidized base lesion DNA N-glycosylase activity"/>
    <property type="evidence" value="ECO:0007669"/>
    <property type="project" value="UniProtKB-ARBA"/>
</dbReference>
<dbReference type="Proteomes" id="UP000799766">
    <property type="component" value="Unassembled WGS sequence"/>
</dbReference>
<protein>
    <submittedName>
        <fullName evidence="3">DNA glycosylase</fullName>
    </submittedName>
</protein>
<organism evidence="3 4">
    <name type="scientific">Lineolata rhizophorae</name>
    <dbReference type="NCBI Taxonomy" id="578093"/>
    <lineage>
        <taxon>Eukaryota</taxon>
        <taxon>Fungi</taxon>
        <taxon>Dikarya</taxon>
        <taxon>Ascomycota</taxon>
        <taxon>Pezizomycotina</taxon>
        <taxon>Dothideomycetes</taxon>
        <taxon>Dothideomycetes incertae sedis</taxon>
        <taxon>Lineolatales</taxon>
        <taxon>Lineolataceae</taxon>
        <taxon>Lineolata</taxon>
    </lineage>
</organism>
<proteinExistence type="predicted"/>